<protein>
    <submittedName>
        <fullName evidence="1">Uncharacterized protein</fullName>
    </submittedName>
</protein>
<dbReference type="AlphaFoldDB" id="A0A5B7F2P9"/>
<gene>
    <name evidence="1" type="ORF">E2C01_034879</name>
</gene>
<dbReference type="EMBL" id="VSRR010004997">
    <property type="protein sequence ID" value="MPC41291.1"/>
    <property type="molecule type" value="Genomic_DNA"/>
</dbReference>
<comment type="caution">
    <text evidence="1">The sequence shown here is derived from an EMBL/GenBank/DDBJ whole genome shotgun (WGS) entry which is preliminary data.</text>
</comment>
<keyword evidence="2" id="KW-1185">Reference proteome</keyword>
<name>A0A5B7F2P9_PORTR</name>
<dbReference type="Proteomes" id="UP000324222">
    <property type="component" value="Unassembled WGS sequence"/>
</dbReference>
<evidence type="ECO:0000313" key="1">
    <source>
        <dbReference type="EMBL" id="MPC41291.1"/>
    </source>
</evidence>
<evidence type="ECO:0000313" key="2">
    <source>
        <dbReference type="Proteomes" id="UP000324222"/>
    </source>
</evidence>
<proteinExistence type="predicted"/>
<accession>A0A5B7F2P9</accession>
<reference evidence="1 2" key="1">
    <citation type="submission" date="2019-05" db="EMBL/GenBank/DDBJ databases">
        <title>Another draft genome of Portunus trituberculatus and its Hox gene families provides insights of decapod evolution.</title>
        <authorList>
            <person name="Jeong J.-H."/>
            <person name="Song I."/>
            <person name="Kim S."/>
            <person name="Choi T."/>
            <person name="Kim D."/>
            <person name="Ryu S."/>
            <person name="Kim W."/>
        </authorList>
    </citation>
    <scope>NUCLEOTIDE SEQUENCE [LARGE SCALE GENOMIC DNA]</scope>
    <source>
        <tissue evidence="1">Muscle</tissue>
    </source>
</reference>
<sequence>MGRNWFSNRVDAEWKGLCGYGALKEDYISSWMGMIDGIR</sequence>
<organism evidence="1 2">
    <name type="scientific">Portunus trituberculatus</name>
    <name type="common">Swimming crab</name>
    <name type="synonym">Neptunus trituberculatus</name>
    <dbReference type="NCBI Taxonomy" id="210409"/>
    <lineage>
        <taxon>Eukaryota</taxon>
        <taxon>Metazoa</taxon>
        <taxon>Ecdysozoa</taxon>
        <taxon>Arthropoda</taxon>
        <taxon>Crustacea</taxon>
        <taxon>Multicrustacea</taxon>
        <taxon>Malacostraca</taxon>
        <taxon>Eumalacostraca</taxon>
        <taxon>Eucarida</taxon>
        <taxon>Decapoda</taxon>
        <taxon>Pleocyemata</taxon>
        <taxon>Brachyura</taxon>
        <taxon>Eubrachyura</taxon>
        <taxon>Portunoidea</taxon>
        <taxon>Portunidae</taxon>
        <taxon>Portuninae</taxon>
        <taxon>Portunus</taxon>
    </lineage>
</organism>